<dbReference type="PANTHER" id="PTHR46825:SF9">
    <property type="entry name" value="BETA-LACTAMASE-RELATED DOMAIN-CONTAINING PROTEIN"/>
    <property type="match status" value="1"/>
</dbReference>
<evidence type="ECO:0000259" key="2">
    <source>
        <dbReference type="Pfam" id="PF00144"/>
    </source>
</evidence>
<dbReference type="OrthoDB" id="5946976at2759"/>
<comment type="similarity">
    <text evidence="1">Belongs to the peptidase S12 family.</text>
</comment>
<dbReference type="InterPro" id="IPR001466">
    <property type="entry name" value="Beta-lactam-related"/>
</dbReference>
<gene>
    <name evidence="3" type="ORF">I316_06802</name>
</gene>
<name>A0A1B9GKW4_9TREE</name>
<accession>A0A1B9GKW4</accession>
<sequence>MSFAPLNHLFSPEFEACLLELMMQTHTPGCGVSLVGEHDDGIWEEVVKVYGTAKDDQPVTPDTRFPIASNTKLFTVLALAELLEKHALTFGTRIKDILPEFQLVDKVTENLSTINDFCCHMTGIPGYSFAYAKGLTREDVLELFRGHQPSTSFRQTMGFQYNNQAYDILGLVIERLSGVSYTDYIRQTFFEPLGMRTAGFGWDEHTATGHWTGRRGDTVEIPGAVTGVPACQSSGGVVASAVDMVKWLKFIASHPGYQQASTPRSIDHGWADVWNFPYSSSVTTYGAGLFQCTYHDTSVHEHWGALNGFRVILSWVPSAKVGMFIVVNGYQGEDLLNLLKMTVLDRVTGGVEHGTDEWLKRIASERAIKQARLAIGMSPVKVHESSPLIGKYTCPSVFTFHLEGSSNTCFLPECEPFPYLPHLYGDLKPLLAYAGQSKYKGCLVWTYKGKQYYGHPFWAEASEDRKELKVFGLSSHGARVDPSACPAIFVKVD</sequence>
<dbReference type="PANTHER" id="PTHR46825">
    <property type="entry name" value="D-ALANYL-D-ALANINE-CARBOXYPEPTIDASE/ENDOPEPTIDASE AMPH"/>
    <property type="match status" value="1"/>
</dbReference>
<protein>
    <recommendedName>
        <fullName evidence="2">Beta-lactamase-related domain-containing protein</fullName>
    </recommendedName>
</protein>
<reference evidence="3 4" key="1">
    <citation type="submission" date="2013-07" db="EMBL/GenBank/DDBJ databases">
        <title>The Genome Sequence of Cryptococcus heveanensis BCC8398.</title>
        <authorList>
            <consortium name="The Broad Institute Genome Sequencing Platform"/>
            <person name="Cuomo C."/>
            <person name="Litvintseva A."/>
            <person name="Chen Y."/>
            <person name="Heitman J."/>
            <person name="Sun S."/>
            <person name="Springer D."/>
            <person name="Dromer F."/>
            <person name="Young S.K."/>
            <person name="Zeng Q."/>
            <person name="Gargeya S."/>
            <person name="Fitzgerald M."/>
            <person name="Abouelleil A."/>
            <person name="Alvarado L."/>
            <person name="Berlin A.M."/>
            <person name="Chapman S.B."/>
            <person name="Dewar J."/>
            <person name="Goldberg J."/>
            <person name="Griggs A."/>
            <person name="Gujja S."/>
            <person name="Hansen M."/>
            <person name="Howarth C."/>
            <person name="Imamovic A."/>
            <person name="Larimer J."/>
            <person name="McCowan C."/>
            <person name="Murphy C."/>
            <person name="Pearson M."/>
            <person name="Priest M."/>
            <person name="Roberts A."/>
            <person name="Saif S."/>
            <person name="Shea T."/>
            <person name="Sykes S."/>
            <person name="Wortman J."/>
            <person name="Nusbaum C."/>
            <person name="Birren B."/>
        </authorList>
    </citation>
    <scope>NUCLEOTIDE SEQUENCE [LARGE SCALE GENOMIC DNA]</scope>
    <source>
        <strain evidence="3 4">BCC8398</strain>
    </source>
</reference>
<proteinExistence type="inferred from homology"/>
<dbReference type="InterPro" id="IPR050491">
    <property type="entry name" value="AmpC-like"/>
</dbReference>
<dbReference type="AlphaFoldDB" id="A0A1B9GKW4"/>
<dbReference type="EMBL" id="KV700133">
    <property type="protein sequence ID" value="OCF31603.1"/>
    <property type="molecule type" value="Genomic_DNA"/>
</dbReference>
<dbReference type="InterPro" id="IPR012338">
    <property type="entry name" value="Beta-lactam/transpept-like"/>
</dbReference>
<dbReference type="STRING" id="1296120.A0A1B9GKW4"/>
<evidence type="ECO:0000313" key="4">
    <source>
        <dbReference type="Proteomes" id="UP000092666"/>
    </source>
</evidence>
<dbReference type="Gene3D" id="3.40.710.10">
    <property type="entry name" value="DD-peptidase/beta-lactamase superfamily"/>
    <property type="match status" value="1"/>
</dbReference>
<organism evidence="3 4">
    <name type="scientific">Kwoniella heveanensis BCC8398</name>
    <dbReference type="NCBI Taxonomy" id="1296120"/>
    <lineage>
        <taxon>Eukaryota</taxon>
        <taxon>Fungi</taxon>
        <taxon>Dikarya</taxon>
        <taxon>Basidiomycota</taxon>
        <taxon>Agaricomycotina</taxon>
        <taxon>Tremellomycetes</taxon>
        <taxon>Tremellales</taxon>
        <taxon>Cryptococcaceae</taxon>
        <taxon>Kwoniella</taxon>
    </lineage>
</organism>
<dbReference type="Pfam" id="PF00144">
    <property type="entry name" value="Beta-lactamase"/>
    <property type="match status" value="1"/>
</dbReference>
<reference evidence="4" key="2">
    <citation type="submission" date="2013-12" db="EMBL/GenBank/DDBJ databases">
        <title>Evolution of pathogenesis and genome organization in the Tremellales.</title>
        <authorList>
            <person name="Cuomo C."/>
            <person name="Litvintseva A."/>
            <person name="Heitman J."/>
            <person name="Chen Y."/>
            <person name="Sun S."/>
            <person name="Springer D."/>
            <person name="Dromer F."/>
            <person name="Young S."/>
            <person name="Zeng Q."/>
            <person name="Chapman S."/>
            <person name="Gujja S."/>
            <person name="Saif S."/>
            <person name="Birren B."/>
        </authorList>
    </citation>
    <scope>NUCLEOTIDE SEQUENCE [LARGE SCALE GENOMIC DNA]</scope>
    <source>
        <strain evidence="4">BCC8398</strain>
    </source>
</reference>
<keyword evidence="4" id="KW-1185">Reference proteome</keyword>
<feature type="domain" description="Beta-lactamase-related" evidence="2">
    <location>
        <begin position="31"/>
        <end position="333"/>
    </location>
</feature>
<evidence type="ECO:0000256" key="1">
    <source>
        <dbReference type="ARBA" id="ARBA00038215"/>
    </source>
</evidence>
<evidence type="ECO:0000313" key="3">
    <source>
        <dbReference type="EMBL" id="OCF31603.1"/>
    </source>
</evidence>
<dbReference type="SUPFAM" id="SSF56601">
    <property type="entry name" value="beta-lactamase/transpeptidase-like"/>
    <property type="match status" value="1"/>
</dbReference>
<dbReference type="Proteomes" id="UP000092666">
    <property type="component" value="Unassembled WGS sequence"/>
</dbReference>